<dbReference type="GO" id="GO:0003676">
    <property type="term" value="F:nucleic acid binding"/>
    <property type="evidence" value="ECO:0007669"/>
    <property type="project" value="InterPro"/>
</dbReference>
<dbReference type="Gene3D" id="3.30.420.10">
    <property type="entry name" value="Ribonuclease H-like superfamily/Ribonuclease H"/>
    <property type="match status" value="1"/>
</dbReference>
<dbReference type="AlphaFoldDB" id="A0A4Y1ZI24"/>
<gene>
    <name evidence="2" type="ORF">NBRC111894_4341</name>
</gene>
<dbReference type="InterPro" id="IPR028629">
    <property type="entry name" value="Cas9"/>
</dbReference>
<dbReference type="EMBL" id="BEXB01000062">
    <property type="protein sequence ID" value="GAY78787.1"/>
    <property type="molecule type" value="Genomic_DNA"/>
</dbReference>
<dbReference type="NCBIfam" id="TIGR01865">
    <property type="entry name" value="cas_Csn1"/>
    <property type="match status" value="1"/>
</dbReference>
<evidence type="ECO:0000313" key="3">
    <source>
        <dbReference type="Proteomes" id="UP000319716"/>
    </source>
</evidence>
<feature type="region of interest" description="Disordered" evidence="1">
    <location>
        <begin position="129"/>
        <end position="156"/>
    </location>
</feature>
<protein>
    <submittedName>
        <fullName evidence="2">CRISPR-associated protein, Csn1 family</fullName>
    </submittedName>
</protein>
<sequence length="156" mass="17933">MKYSIGLDIGISSVGWSVINLDRKRIERLGARLFDAAENPKNGSSLATPRRDARSARRRLRRRRYRVGKVRRFILERGLLTKGQVNQLYDWKDGDLDIWLVRVNALERLLTDREFARVLVHLAKNRGYRSNRKSEAKQGENGAGPFGNKNKQSING</sequence>
<dbReference type="GO" id="GO:0004519">
    <property type="term" value="F:endonuclease activity"/>
    <property type="evidence" value="ECO:0007669"/>
    <property type="project" value="InterPro"/>
</dbReference>
<evidence type="ECO:0000313" key="2">
    <source>
        <dbReference type="EMBL" id="GAY78787.1"/>
    </source>
</evidence>
<evidence type="ECO:0000256" key="1">
    <source>
        <dbReference type="SAM" id="MobiDB-lite"/>
    </source>
</evidence>
<reference evidence="2 3" key="1">
    <citation type="submission" date="2017-11" db="EMBL/GenBank/DDBJ databases">
        <title>Draft Genome Sequence of Sporolactobacillus inulinus NBRC 111894 Isolated from Koso, a Japanese Sugar-Vegetable Fermented Beverage.</title>
        <authorList>
            <person name="Chiou T.Y."/>
            <person name="Oshima K."/>
            <person name="Suda W."/>
            <person name="Hattori M."/>
            <person name="Takahashi T."/>
        </authorList>
    </citation>
    <scope>NUCLEOTIDE SEQUENCE [LARGE SCALE GENOMIC DNA]</scope>
    <source>
        <strain evidence="2 3">NBRC111894</strain>
    </source>
</reference>
<dbReference type="InterPro" id="IPR036397">
    <property type="entry name" value="RNaseH_sf"/>
</dbReference>
<organism evidence="2 3">
    <name type="scientific">Sporolactobacillus inulinus</name>
    <dbReference type="NCBI Taxonomy" id="2078"/>
    <lineage>
        <taxon>Bacteria</taxon>
        <taxon>Bacillati</taxon>
        <taxon>Bacillota</taxon>
        <taxon>Bacilli</taxon>
        <taxon>Bacillales</taxon>
        <taxon>Sporolactobacillaceae</taxon>
        <taxon>Sporolactobacillus</taxon>
    </lineage>
</organism>
<comment type="caution">
    <text evidence="2">The sequence shown here is derived from an EMBL/GenBank/DDBJ whole genome shotgun (WGS) entry which is preliminary data.</text>
</comment>
<name>A0A4Y1ZI24_9BACL</name>
<accession>A0A4Y1ZI24</accession>
<dbReference type="Proteomes" id="UP000319716">
    <property type="component" value="Unassembled WGS sequence"/>
</dbReference>
<proteinExistence type="predicted"/>